<protein>
    <recommendedName>
        <fullName evidence="1">LSDAT prokaryote domain-containing protein</fullName>
    </recommendedName>
</protein>
<dbReference type="PANTHER" id="PTHR13800:SF1">
    <property type="entry name" value="TRANSIENT RECEPTOR POTENTIAL CATION CHANNEL TRPM"/>
    <property type="match status" value="1"/>
</dbReference>
<evidence type="ECO:0000259" key="1">
    <source>
        <dbReference type="Pfam" id="PF18171"/>
    </source>
</evidence>
<reference evidence="2" key="1">
    <citation type="submission" date="2021-04" db="EMBL/GenBank/DDBJ databases">
        <title>Genome sequence of Woronichinia naegeliana from Washington state freshwater lake bloom.</title>
        <authorList>
            <person name="Dreher T.W."/>
        </authorList>
    </citation>
    <scope>NUCLEOTIDE SEQUENCE</scope>
    <source>
        <strain evidence="2">WA131</strain>
    </source>
</reference>
<dbReference type="Proteomes" id="UP001065613">
    <property type="component" value="Chromosome"/>
</dbReference>
<dbReference type="GO" id="GO:0005886">
    <property type="term" value="C:plasma membrane"/>
    <property type="evidence" value="ECO:0007669"/>
    <property type="project" value="TreeGrafter"/>
</dbReference>
<dbReference type="GO" id="GO:0030001">
    <property type="term" value="P:metal ion transport"/>
    <property type="evidence" value="ECO:0007669"/>
    <property type="project" value="TreeGrafter"/>
</dbReference>
<dbReference type="InterPro" id="IPR041482">
    <property type="entry name" value="LSDAT_prok"/>
</dbReference>
<dbReference type="KEGG" id="wna:KA717_28345"/>
<proteinExistence type="predicted"/>
<accession>A0A977PU50</accession>
<dbReference type="InterPro" id="IPR050927">
    <property type="entry name" value="TRPM"/>
</dbReference>
<evidence type="ECO:0000313" key="2">
    <source>
        <dbReference type="EMBL" id="UXE59636.1"/>
    </source>
</evidence>
<organism evidence="2">
    <name type="scientific">Woronichinia naegeliana WA131</name>
    <dbReference type="NCBI Taxonomy" id="2824559"/>
    <lineage>
        <taxon>Bacteria</taxon>
        <taxon>Bacillati</taxon>
        <taxon>Cyanobacteriota</taxon>
        <taxon>Cyanophyceae</taxon>
        <taxon>Synechococcales</taxon>
        <taxon>Coelosphaeriaceae</taxon>
        <taxon>Woronichinia</taxon>
    </lineage>
</organism>
<dbReference type="GO" id="GO:0005261">
    <property type="term" value="F:monoatomic cation channel activity"/>
    <property type="evidence" value="ECO:0007669"/>
    <property type="project" value="TreeGrafter"/>
</dbReference>
<gene>
    <name evidence="2" type="ORF">KA717_28345</name>
</gene>
<dbReference type="EMBL" id="CP073041">
    <property type="protein sequence ID" value="UXE59636.1"/>
    <property type="molecule type" value="Genomic_DNA"/>
</dbReference>
<name>A0A977PU50_9CYAN</name>
<sequence>MSDQDLAVALSAIGLTENRPVLVVIGGASLISDEDLQRLQRLFSEVLAPLAQELGLIVADGGTDAGVMRLMGNAREEISGTFPLVGFSPDGLVKLPDDETSSTELTDLEPHHTHFFLVPGDQWGDESRWLARIASQIAGNYPSVTVLINGGSIALVDARENLKVHRPLVVIEGSGRLADEIAEAVNHPEQEIRQEVANLTETGEITLFDLEDSFTQFEAILRKKFLSL</sequence>
<dbReference type="PANTHER" id="PTHR13800">
    <property type="entry name" value="TRANSIENT RECEPTOR POTENTIAL CATION CHANNEL, SUBFAMILY M, MEMBER 6"/>
    <property type="match status" value="1"/>
</dbReference>
<dbReference type="Pfam" id="PF18171">
    <property type="entry name" value="LSDAT_prok"/>
    <property type="match status" value="1"/>
</dbReference>
<feature type="domain" description="LSDAT prokaryote" evidence="1">
    <location>
        <begin position="19"/>
        <end position="212"/>
    </location>
</feature>
<dbReference type="AlphaFoldDB" id="A0A977PU50"/>